<evidence type="ECO:0000256" key="5">
    <source>
        <dbReference type="ARBA" id="ARBA00023163"/>
    </source>
</evidence>
<dbReference type="EMBL" id="JACIDO010000003">
    <property type="protein sequence ID" value="MBB3935694.1"/>
    <property type="molecule type" value="Genomic_DNA"/>
</dbReference>
<dbReference type="PANTHER" id="PTHR46577">
    <property type="entry name" value="HTH-TYPE TRANSCRIPTIONAL REGULATORY PROTEIN GABR"/>
    <property type="match status" value="1"/>
</dbReference>
<dbReference type="CDD" id="cd00609">
    <property type="entry name" value="AAT_like"/>
    <property type="match status" value="1"/>
</dbReference>
<dbReference type="SUPFAM" id="SSF46785">
    <property type="entry name" value="Winged helix' DNA-binding domain"/>
    <property type="match status" value="1"/>
</dbReference>
<dbReference type="InterPro" id="IPR004839">
    <property type="entry name" value="Aminotransferase_I/II_large"/>
</dbReference>
<organism evidence="7 8">
    <name type="scientific">Aureimonas phyllosphaerae</name>
    <dbReference type="NCBI Taxonomy" id="1166078"/>
    <lineage>
        <taxon>Bacteria</taxon>
        <taxon>Pseudomonadati</taxon>
        <taxon>Pseudomonadota</taxon>
        <taxon>Alphaproteobacteria</taxon>
        <taxon>Hyphomicrobiales</taxon>
        <taxon>Aurantimonadaceae</taxon>
        <taxon>Aureimonas</taxon>
    </lineage>
</organism>
<evidence type="ECO:0000313" key="8">
    <source>
        <dbReference type="Proteomes" id="UP000531216"/>
    </source>
</evidence>
<dbReference type="InterPro" id="IPR036390">
    <property type="entry name" value="WH_DNA-bd_sf"/>
</dbReference>
<reference evidence="7 8" key="1">
    <citation type="submission" date="2020-08" db="EMBL/GenBank/DDBJ databases">
        <title>Genomic Encyclopedia of Type Strains, Phase IV (KMG-IV): sequencing the most valuable type-strain genomes for metagenomic binning, comparative biology and taxonomic classification.</title>
        <authorList>
            <person name="Goeker M."/>
        </authorList>
    </citation>
    <scope>NUCLEOTIDE SEQUENCE [LARGE SCALE GENOMIC DNA]</scope>
    <source>
        <strain evidence="7 8">DSM 25024</strain>
    </source>
</reference>
<keyword evidence="3" id="KW-0805">Transcription regulation</keyword>
<dbReference type="Proteomes" id="UP000531216">
    <property type="component" value="Unassembled WGS sequence"/>
</dbReference>
<dbReference type="InterPro" id="IPR000524">
    <property type="entry name" value="Tscrpt_reg_HTH_GntR"/>
</dbReference>
<dbReference type="PANTHER" id="PTHR46577:SF2">
    <property type="entry name" value="TRANSCRIPTIONAL REGULATORY PROTEIN"/>
    <property type="match status" value="1"/>
</dbReference>
<dbReference type="PROSITE" id="PS50949">
    <property type="entry name" value="HTH_GNTR"/>
    <property type="match status" value="1"/>
</dbReference>
<comment type="caution">
    <text evidence="7">The sequence shown here is derived from an EMBL/GenBank/DDBJ whole genome shotgun (WGS) entry which is preliminary data.</text>
</comment>
<dbReference type="GO" id="GO:0003677">
    <property type="term" value="F:DNA binding"/>
    <property type="evidence" value="ECO:0007669"/>
    <property type="project" value="UniProtKB-KW"/>
</dbReference>
<keyword evidence="2" id="KW-0663">Pyridoxal phosphate</keyword>
<accession>A0A7W6BTC9</accession>
<dbReference type="Pfam" id="PF00392">
    <property type="entry name" value="GntR"/>
    <property type="match status" value="1"/>
</dbReference>
<dbReference type="Pfam" id="PF00155">
    <property type="entry name" value="Aminotran_1_2"/>
    <property type="match status" value="1"/>
</dbReference>
<dbReference type="GO" id="GO:0030170">
    <property type="term" value="F:pyridoxal phosphate binding"/>
    <property type="evidence" value="ECO:0007669"/>
    <property type="project" value="InterPro"/>
</dbReference>
<feature type="domain" description="HTH gntR-type" evidence="6">
    <location>
        <begin position="2"/>
        <end position="70"/>
    </location>
</feature>
<dbReference type="InterPro" id="IPR015421">
    <property type="entry name" value="PyrdxlP-dep_Trfase_major"/>
</dbReference>
<keyword evidence="4 7" id="KW-0238">DNA-binding</keyword>
<evidence type="ECO:0000256" key="3">
    <source>
        <dbReference type="ARBA" id="ARBA00023015"/>
    </source>
</evidence>
<proteinExistence type="inferred from homology"/>
<dbReference type="SMART" id="SM00345">
    <property type="entry name" value="HTH_GNTR"/>
    <property type="match status" value="1"/>
</dbReference>
<comment type="similarity">
    <text evidence="1">In the C-terminal section; belongs to the class-I pyridoxal-phosphate-dependent aminotransferase family.</text>
</comment>
<dbReference type="SUPFAM" id="SSF53383">
    <property type="entry name" value="PLP-dependent transferases"/>
    <property type="match status" value="1"/>
</dbReference>
<evidence type="ECO:0000313" key="7">
    <source>
        <dbReference type="EMBL" id="MBB3935694.1"/>
    </source>
</evidence>
<evidence type="ECO:0000259" key="6">
    <source>
        <dbReference type="PROSITE" id="PS50949"/>
    </source>
</evidence>
<dbReference type="Gene3D" id="1.10.10.10">
    <property type="entry name" value="Winged helix-like DNA-binding domain superfamily/Winged helix DNA-binding domain"/>
    <property type="match status" value="1"/>
</dbReference>
<dbReference type="AlphaFoldDB" id="A0A7W6BTC9"/>
<gene>
    <name evidence="7" type="ORF">GGR05_001838</name>
</gene>
<dbReference type="RefSeq" id="WP_244545894.1">
    <property type="nucleotide sequence ID" value="NZ_FOOA01000003.1"/>
</dbReference>
<keyword evidence="5" id="KW-0804">Transcription</keyword>
<keyword evidence="8" id="KW-1185">Reference proteome</keyword>
<evidence type="ECO:0000256" key="4">
    <source>
        <dbReference type="ARBA" id="ARBA00023125"/>
    </source>
</evidence>
<evidence type="ECO:0000256" key="2">
    <source>
        <dbReference type="ARBA" id="ARBA00022898"/>
    </source>
</evidence>
<dbReference type="GO" id="GO:0003700">
    <property type="term" value="F:DNA-binding transcription factor activity"/>
    <property type="evidence" value="ECO:0007669"/>
    <property type="project" value="InterPro"/>
</dbReference>
<sequence>MGRRTDEVMDAVRDRIAARGLAAGDRLPSIRALATSLSVSPSTVVEAYERLAAEGMVRARLGSGMFVARSPAPRPLTTTRGDAERAIDPFWVSRQSLDAEPDAAKPGCGWLPADWMPTEALRRALRRAARAGDAVLTDYGSARGHAPLRQLLARQFAAEGLDVGPDAVLLTGSGTQALDLICRLLLRTGDTVLVDDPCYFNFRALLSAHRVTVVGVPMTPIGPDPASFAELAERHRPRLYVTNSAIHNPTGASLSPAVAHRVLAAAAAYDIAIVEDEILADFEPEPTPRLADLDGLERVLRIGSFSKTLSASVRCGYIAARLDWIEALTDLQIATQFGAASPVSAGVVHDALADGGYRRHMEGVRRRLGRARGEVARRLATIGLRLWTVPRGGFSLWCELPEGGSAADLARFAAGRGVVLAPGDVFSPSGRAGSMMRFNVAQMSDPRVWETVESGLAHGGER</sequence>
<name>A0A7W6BTC9_9HYPH</name>
<dbReference type="InterPro" id="IPR015424">
    <property type="entry name" value="PyrdxlP-dep_Trfase"/>
</dbReference>
<dbReference type="CDD" id="cd07377">
    <property type="entry name" value="WHTH_GntR"/>
    <property type="match status" value="1"/>
</dbReference>
<dbReference type="InterPro" id="IPR036388">
    <property type="entry name" value="WH-like_DNA-bd_sf"/>
</dbReference>
<protein>
    <submittedName>
        <fullName evidence="7">DNA-binding transcriptional MocR family regulator</fullName>
    </submittedName>
</protein>
<evidence type="ECO:0000256" key="1">
    <source>
        <dbReference type="ARBA" id="ARBA00005384"/>
    </source>
</evidence>
<dbReference type="InterPro" id="IPR051446">
    <property type="entry name" value="HTH_trans_reg/aminotransferase"/>
</dbReference>
<dbReference type="Gene3D" id="3.40.640.10">
    <property type="entry name" value="Type I PLP-dependent aspartate aminotransferase-like (Major domain)"/>
    <property type="match status" value="1"/>
</dbReference>